<accession>A0ABN1CMB4</accession>
<dbReference type="PANTHER" id="PTHR30483:SF6">
    <property type="entry name" value="PERIPLASMIC BINDING PROTEIN OF ABC TRANSPORTER FOR NATURAL AMINO ACIDS"/>
    <property type="match status" value="1"/>
</dbReference>
<evidence type="ECO:0000256" key="2">
    <source>
        <dbReference type="ARBA" id="ARBA00022729"/>
    </source>
</evidence>
<keyword evidence="5" id="KW-1185">Reference proteome</keyword>
<evidence type="ECO:0000259" key="3">
    <source>
        <dbReference type="Pfam" id="PF13458"/>
    </source>
</evidence>
<feature type="domain" description="Leucine-binding protein" evidence="3">
    <location>
        <begin position="12"/>
        <end position="347"/>
    </location>
</feature>
<evidence type="ECO:0000313" key="4">
    <source>
        <dbReference type="EMBL" id="GAA0521950.1"/>
    </source>
</evidence>
<comment type="similarity">
    <text evidence="1">Belongs to the leucine-binding protein family.</text>
</comment>
<dbReference type="InterPro" id="IPR028081">
    <property type="entry name" value="Leu-bd"/>
</dbReference>
<reference evidence="4 5" key="1">
    <citation type="journal article" date="2019" name="Int. J. Syst. Evol. Microbiol.">
        <title>The Global Catalogue of Microorganisms (GCM) 10K type strain sequencing project: providing services to taxonomists for standard genome sequencing and annotation.</title>
        <authorList>
            <consortium name="The Broad Institute Genomics Platform"/>
            <consortium name="The Broad Institute Genome Sequencing Center for Infectious Disease"/>
            <person name="Wu L."/>
            <person name="Ma J."/>
        </authorList>
    </citation>
    <scope>NUCLEOTIDE SEQUENCE [LARGE SCALE GENOMIC DNA]</scope>
    <source>
        <strain evidence="4 5">JCM 14330</strain>
    </source>
</reference>
<gene>
    <name evidence="4" type="ORF">GCM10009097_44310</name>
</gene>
<dbReference type="SUPFAM" id="SSF53822">
    <property type="entry name" value="Periplasmic binding protein-like I"/>
    <property type="match status" value="1"/>
</dbReference>
<dbReference type="InterPro" id="IPR028082">
    <property type="entry name" value="Peripla_BP_I"/>
</dbReference>
<sequence length="377" mass="40741">MSLWGGAHAAEPIKVGMALDMSGPFAANGAEAKDAFNLAIKMLGNKLGGFPAEFLQTDMAGNPDQARQLANRWIQRDKIDFFTGPIGSNVALAVAPTLIAAKVPYLSNNAGPSLLAGEKCSPFYLGTSYENQMMHEPGGVLANQRGFKKVVAIAPNYPAGKDALTGFKRRYEGEIVAEIYTKVGQIDYSAEIAQLRAAKPQGVYFLLPGAMGINFIKQFVAAGLADDIKMVTAGVSADEDMIVAVGEPMLGLYNSAPYAYDLDNPANKKFVQEFRKAYGRNPTLYAAHAYDVVMNIDAAVRALNGKLGDRAAVAKALRTAKFESVRGDFSYNGNNHPIMNFYTRQVVRDESGKLTNKTEGVLLEKYQDSFHGQCKAI</sequence>
<comment type="caution">
    <text evidence="4">The sequence shown here is derived from an EMBL/GenBank/DDBJ whole genome shotgun (WGS) entry which is preliminary data.</text>
</comment>
<dbReference type="Gene3D" id="3.40.50.2300">
    <property type="match status" value="2"/>
</dbReference>
<dbReference type="InterPro" id="IPR051010">
    <property type="entry name" value="BCAA_transport"/>
</dbReference>
<dbReference type="EMBL" id="BAAAEN010000021">
    <property type="protein sequence ID" value="GAA0521950.1"/>
    <property type="molecule type" value="Genomic_DNA"/>
</dbReference>
<name>A0ABN1CMB4_9BURK</name>
<organism evidence="4 5">
    <name type="scientific">Pigmentiphaga daeguensis</name>
    <dbReference type="NCBI Taxonomy" id="414049"/>
    <lineage>
        <taxon>Bacteria</taxon>
        <taxon>Pseudomonadati</taxon>
        <taxon>Pseudomonadota</taxon>
        <taxon>Betaproteobacteria</taxon>
        <taxon>Burkholderiales</taxon>
        <taxon>Alcaligenaceae</taxon>
        <taxon>Pigmentiphaga</taxon>
    </lineage>
</organism>
<evidence type="ECO:0000313" key="5">
    <source>
        <dbReference type="Proteomes" id="UP001501706"/>
    </source>
</evidence>
<protein>
    <submittedName>
        <fullName evidence="4">ABC transporter substrate-binding protein</fullName>
    </submittedName>
</protein>
<proteinExistence type="inferred from homology"/>
<keyword evidence="2" id="KW-0732">Signal</keyword>
<dbReference type="Proteomes" id="UP001501706">
    <property type="component" value="Unassembled WGS sequence"/>
</dbReference>
<dbReference type="RefSeq" id="WP_343928243.1">
    <property type="nucleotide sequence ID" value="NZ_BAAAEN010000021.1"/>
</dbReference>
<dbReference type="Pfam" id="PF13458">
    <property type="entry name" value="Peripla_BP_6"/>
    <property type="match status" value="1"/>
</dbReference>
<dbReference type="PANTHER" id="PTHR30483">
    <property type="entry name" value="LEUCINE-SPECIFIC-BINDING PROTEIN"/>
    <property type="match status" value="1"/>
</dbReference>
<dbReference type="CDD" id="cd06359">
    <property type="entry name" value="PBP1_Nba-like"/>
    <property type="match status" value="1"/>
</dbReference>
<evidence type="ECO:0000256" key="1">
    <source>
        <dbReference type="ARBA" id="ARBA00010062"/>
    </source>
</evidence>